<reference evidence="2 3" key="1">
    <citation type="submission" date="2024-04" db="EMBL/GenBank/DDBJ databases">
        <authorList>
            <person name="Fracassetti M."/>
        </authorList>
    </citation>
    <scope>NUCLEOTIDE SEQUENCE [LARGE SCALE GENOMIC DNA]</scope>
</reference>
<dbReference type="Proteomes" id="UP001497516">
    <property type="component" value="Chromosome 1"/>
</dbReference>
<evidence type="ECO:0000256" key="1">
    <source>
        <dbReference type="SAM" id="MobiDB-lite"/>
    </source>
</evidence>
<sequence>MAKKKSKHARQGDTNQSSNEPDTVRGNHNLSAVLIEEEEPELTAKEIRQQLAKQNEVIADMQHTMNQVIAIRMNKEAPAVEPPTPVERQPALAIREQQRVEPQRVEPPQRANLGFLEQHLSPHYRPQPKVTIHQPLCSEIMAEHLS</sequence>
<name>A0AAV2CGT9_9ROSI</name>
<feature type="compositionally biased region" description="Polar residues" evidence="1">
    <location>
        <begin position="12"/>
        <end position="30"/>
    </location>
</feature>
<dbReference type="AlphaFoldDB" id="A0AAV2CGT9"/>
<evidence type="ECO:0000313" key="3">
    <source>
        <dbReference type="Proteomes" id="UP001497516"/>
    </source>
</evidence>
<keyword evidence="3" id="KW-1185">Reference proteome</keyword>
<feature type="region of interest" description="Disordered" evidence="1">
    <location>
        <begin position="1"/>
        <end position="38"/>
    </location>
</feature>
<gene>
    <name evidence="2" type="ORF">LTRI10_LOCUS3172</name>
</gene>
<proteinExistence type="predicted"/>
<protein>
    <submittedName>
        <fullName evidence="2">Uncharacterized protein</fullName>
    </submittedName>
</protein>
<evidence type="ECO:0000313" key="2">
    <source>
        <dbReference type="EMBL" id="CAL1355406.1"/>
    </source>
</evidence>
<dbReference type="EMBL" id="OZ034813">
    <property type="protein sequence ID" value="CAL1355406.1"/>
    <property type="molecule type" value="Genomic_DNA"/>
</dbReference>
<accession>A0AAV2CGT9</accession>
<organism evidence="2 3">
    <name type="scientific">Linum trigynum</name>
    <dbReference type="NCBI Taxonomy" id="586398"/>
    <lineage>
        <taxon>Eukaryota</taxon>
        <taxon>Viridiplantae</taxon>
        <taxon>Streptophyta</taxon>
        <taxon>Embryophyta</taxon>
        <taxon>Tracheophyta</taxon>
        <taxon>Spermatophyta</taxon>
        <taxon>Magnoliopsida</taxon>
        <taxon>eudicotyledons</taxon>
        <taxon>Gunneridae</taxon>
        <taxon>Pentapetalae</taxon>
        <taxon>rosids</taxon>
        <taxon>fabids</taxon>
        <taxon>Malpighiales</taxon>
        <taxon>Linaceae</taxon>
        <taxon>Linum</taxon>
    </lineage>
</organism>